<evidence type="ECO:0000256" key="5">
    <source>
        <dbReference type="ARBA" id="ARBA00007301"/>
    </source>
</evidence>
<dbReference type="InterPro" id="IPR012349">
    <property type="entry name" value="Split_barrel_FMN-bd"/>
</dbReference>
<dbReference type="EMBL" id="GEZM01038724">
    <property type="protein sequence ID" value="JAV81542.1"/>
    <property type="molecule type" value="Transcribed_RNA"/>
</dbReference>
<proteinExistence type="inferred from homology"/>
<comment type="pathway">
    <text evidence="3">Cofactor metabolism; pyridoxal 5'-phosphate salvage; pyridoxal 5'-phosphate from pyridoxamine 5'-phosphate: step 1/1.</text>
</comment>
<evidence type="ECO:0000256" key="8">
    <source>
        <dbReference type="ARBA" id="ARBA00022630"/>
    </source>
</evidence>
<reference evidence="14" key="1">
    <citation type="journal article" date="2016" name="Sci. Rep.">
        <title>Molecular characterization of firefly nuptial gifts: a multi-omics approach sheds light on postcopulatory sexual selection.</title>
        <authorList>
            <person name="Al-Wathiqui N."/>
            <person name="Fallon T.R."/>
            <person name="South A."/>
            <person name="Weng J.K."/>
            <person name="Lewis S.M."/>
        </authorList>
    </citation>
    <scope>NUCLEOTIDE SEQUENCE</scope>
</reference>
<evidence type="ECO:0000256" key="6">
    <source>
        <dbReference type="ARBA" id="ARBA00011738"/>
    </source>
</evidence>
<dbReference type="GO" id="GO:0010181">
    <property type="term" value="F:FMN binding"/>
    <property type="evidence" value="ECO:0007669"/>
    <property type="project" value="InterPro"/>
</dbReference>
<comment type="similarity">
    <text evidence="5">Belongs to the pyridoxamine 5'-phosphate oxidase family.</text>
</comment>
<dbReference type="InterPro" id="IPR019576">
    <property type="entry name" value="Pyridoxamine_oxidase_dimer_C"/>
</dbReference>
<evidence type="ECO:0000256" key="4">
    <source>
        <dbReference type="ARBA" id="ARBA00005037"/>
    </source>
</evidence>
<sequence length="241" mass="27709">MPLKLCLTRLIHKSTAGIRIPYKTRANAFLEDSIAVKDPIKLFDQWFQEARNTPELIEPNAMCLSTATRDGIPSARFVLCKGYGEDGFQFYTHYTSRKGRELEENPNVALTFYWNALNRSVRIEGTASKLPMSFADDYFKSRPHASQIGALCSDQSELVESRDKLVEFADELRNKYESGEVPKPPHWGGYTVVPKSIEFWQGQNDRIHDRIKFRQAHNDEIPDSLLTHKGVGNWIYERLQP</sequence>
<dbReference type="Gene3D" id="2.30.110.10">
    <property type="entry name" value="Electron Transport, Fmn-binding Protein, Chain A"/>
    <property type="match status" value="1"/>
</dbReference>
<dbReference type="PANTHER" id="PTHR10851">
    <property type="entry name" value="PYRIDOXINE-5-PHOSPHATE OXIDASE"/>
    <property type="match status" value="1"/>
</dbReference>
<dbReference type="SUPFAM" id="SSF50475">
    <property type="entry name" value="FMN-binding split barrel"/>
    <property type="match status" value="1"/>
</dbReference>
<dbReference type="PROSITE" id="PS01064">
    <property type="entry name" value="PYRIDOX_OXIDASE"/>
    <property type="match status" value="1"/>
</dbReference>
<evidence type="ECO:0000256" key="11">
    <source>
        <dbReference type="ARBA" id="ARBA00023096"/>
    </source>
</evidence>
<evidence type="ECO:0000259" key="13">
    <source>
        <dbReference type="Pfam" id="PF10590"/>
    </source>
</evidence>
<dbReference type="PIRSF" id="PIRSF000190">
    <property type="entry name" value="Pyd_amn-ph_oxd"/>
    <property type="match status" value="1"/>
</dbReference>
<comment type="subunit">
    <text evidence="6">Homodimer.</text>
</comment>
<evidence type="ECO:0000259" key="12">
    <source>
        <dbReference type="Pfam" id="PF01243"/>
    </source>
</evidence>
<dbReference type="Pfam" id="PF10590">
    <property type="entry name" value="PNP_phzG_C"/>
    <property type="match status" value="1"/>
</dbReference>
<evidence type="ECO:0000256" key="1">
    <source>
        <dbReference type="ARBA" id="ARBA00001917"/>
    </source>
</evidence>
<dbReference type="InterPro" id="IPR011576">
    <property type="entry name" value="Pyridox_Oxase_N"/>
</dbReference>
<dbReference type="PANTHER" id="PTHR10851:SF0">
    <property type="entry name" value="PYRIDOXINE-5'-PHOSPHATE OXIDASE"/>
    <property type="match status" value="1"/>
</dbReference>
<dbReference type="GO" id="GO:0008615">
    <property type="term" value="P:pyridoxine biosynthetic process"/>
    <property type="evidence" value="ECO:0007669"/>
    <property type="project" value="UniProtKB-KW"/>
</dbReference>
<evidence type="ECO:0000256" key="7">
    <source>
        <dbReference type="ARBA" id="ARBA00012801"/>
    </source>
</evidence>
<feature type="domain" description="Pyridoxine 5'-phosphate oxidase dimerisation C-terminal" evidence="13">
    <location>
        <begin position="187"/>
        <end position="241"/>
    </location>
</feature>
<dbReference type="AlphaFoldDB" id="A0A1Y1M6Z0"/>
<dbReference type="InterPro" id="IPR019740">
    <property type="entry name" value="Pyridox_Oxase_CS"/>
</dbReference>
<keyword evidence="9" id="KW-0288">FMN</keyword>
<keyword evidence="8" id="KW-0285">Flavoprotein</keyword>
<comment type="pathway">
    <text evidence="4">Cofactor metabolism; pyridoxal 5'-phosphate salvage; pyridoxal 5'-phosphate from pyridoxine 5'-phosphate: step 1/1.</text>
</comment>
<dbReference type="NCBIfam" id="TIGR00558">
    <property type="entry name" value="pdxH"/>
    <property type="match status" value="1"/>
</dbReference>
<dbReference type="FunFam" id="2.30.110.10:FF:000005">
    <property type="entry name" value="NAD(P)H-hydrate epimerase"/>
    <property type="match status" value="1"/>
</dbReference>
<keyword evidence="11" id="KW-0664">Pyridoxine biosynthesis</keyword>
<dbReference type="NCBIfam" id="NF004231">
    <property type="entry name" value="PRK05679.1"/>
    <property type="match status" value="1"/>
</dbReference>
<organism evidence="14">
    <name type="scientific">Photinus pyralis</name>
    <name type="common">Common eastern firefly</name>
    <name type="synonym">Lampyris pyralis</name>
    <dbReference type="NCBI Taxonomy" id="7054"/>
    <lineage>
        <taxon>Eukaryota</taxon>
        <taxon>Metazoa</taxon>
        <taxon>Ecdysozoa</taxon>
        <taxon>Arthropoda</taxon>
        <taxon>Hexapoda</taxon>
        <taxon>Insecta</taxon>
        <taxon>Pterygota</taxon>
        <taxon>Neoptera</taxon>
        <taxon>Endopterygota</taxon>
        <taxon>Coleoptera</taxon>
        <taxon>Polyphaga</taxon>
        <taxon>Elateriformia</taxon>
        <taxon>Elateroidea</taxon>
        <taxon>Lampyridae</taxon>
        <taxon>Lampyrinae</taxon>
        <taxon>Photinus</taxon>
    </lineage>
</organism>
<dbReference type="InterPro" id="IPR000659">
    <property type="entry name" value="Pyridox_Oxase"/>
</dbReference>
<protein>
    <recommendedName>
        <fullName evidence="7">pyridoxal 5'-phosphate synthase</fullName>
        <ecNumber evidence="7">1.4.3.5</ecNumber>
    </recommendedName>
</protein>
<evidence type="ECO:0000256" key="3">
    <source>
        <dbReference type="ARBA" id="ARBA00004738"/>
    </source>
</evidence>
<accession>A0A1Y1M6Z0</accession>
<keyword evidence="10" id="KW-0560">Oxidoreductase</keyword>
<name>A0A1Y1M6Z0_PHOPY</name>
<dbReference type="Pfam" id="PF01243">
    <property type="entry name" value="PNPOx_N"/>
    <property type="match status" value="1"/>
</dbReference>
<dbReference type="HAMAP" id="MF_01629">
    <property type="entry name" value="PdxH"/>
    <property type="match status" value="1"/>
</dbReference>
<feature type="domain" description="Pyridoxamine 5'-phosphate oxidase N-terminal" evidence="12">
    <location>
        <begin position="56"/>
        <end position="163"/>
    </location>
</feature>
<evidence type="ECO:0000256" key="10">
    <source>
        <dbReference type="ARBA" id="ARBA00023002"/>
    </source>
</evidence>
<dbReference type="GO" id="GO:0004733">
    <property type="term" value="F:pyridoxamine phosphate oxidase activity"/>
    <property type="evidence" value="ECO:0007669"/>
    <property type="project" value="UniProtKB-EC"/>
</dbReference>
<evidence type="ECO:0000256" key="2">
    <source>
        <dbReference type="ARBA" id="ARBA00003691"/>
    </source>
</evidence>
<dbReference type="EC" id="1.4.3.5" evidence="7"/>
<comment type="cofactor">
    <cofactor evidence="1">
        <name>FMN</name>
        <dbReference type="ChEBI" id="CHEBI:58210"/>
    </cofactor>
</comment>
<evidence type="ECO:0000256" key="9">
    <source>
        <dbReference type="ARBA" id="ARBA00022643"/>
    </source>
</evidence>
<dbReference type="UniPathway" id="UPA01068">
    <property type="reaction ID" value="UER00304"/>
</dbReference>
<comment type="function">
    <text evidence="2">Catalyzes the oxidation of either pyridoxine 5'-phosphate (PNP) or pyridoxamine 5'-phosphate (PMP) into pyridoxal 5'-phosphate (PLP).</text>
</comment>
<evidence type="ECO:0000313" key="14">
    <source>
        <dbReference type="EMBL" id="JAV81542.1"/>
    </source>
</evidence>